<dbReference type="PANTHER" id="PTHR42881">
    <property type="entry name" value="PROLYL ENDOPEPTIDASE"/>
    <property type="match status" value="1"/>
</dbReference>
<keyword evidence="6" id="KW-0720">Serine protease</keyword>
<dbReference type="InterPro" id="IPR023302">
    <property type="entry name" value="Pept_S9A_N"/>
</dbReference>
<evidence type="ECO:0000256" key="6">
    <source>
        <dbReference type="ARBA" id="ARBA00022825"/>
    </source>
</evidence>
<comment type="caution">
    <text evidence="9">The sequence shown here is derived from an EMBL/GenBank/DDBJ whole genome shotgun (WGS) entry which is preliminary data.</text>
</comment>
<dbReference type="InterPro" id="IPR001375">
    <property type="entry name" value="Peptidase_S9_cat"/>
</dbReference>
<evidence type="ECO:0000259" key="8">
    <source>
        <dbReference type="Pfam" id="PF02897"/>
    </source>
</evidence>
<dbReference type="SUPFAM" id="SSF50993">
    <property type="entry name" value="Peptidase/esterase 'gauge' domain"/>
    <property type="match status" value="1"/>
</dbReference>
<reference evidence="9" key="2">
    <citation type="submission" date="2021-08" db="EMBL/GenBank/DDBJ databases">
        <authorList>
            <person name="Tani A."/>
            <person name="Ola A."/>
            <person name="Ogura Y."/>
            <person name="Katsura K."/>
            <person name="Hayashi T."/>
        </authorList>
    </citation>
    <scope>NUCLEOTIDE SEQUENCE</scope>
    <source>
        <strain evidence="9">LMG 23639</strain>
    </source>
</reference>
<dbReference type="Gene3D" id="3.40.50.1820">
    <property type="entry name" value="alpha/beta hydrolase"/>
    <property type="match status" value="1"/>
</dbReference>
<protein>
    <recommendedName>
        <fullName evidence="3">prolyl oligopeptidase</fullName>
        <ecNumber evidence="3">3.4.21.26</ecNumber>
    </recommendedName>
</protein>
<evidence type="ECO:0000256" key="1">
    <source>
        <dbReference type="ARBA" id="ARBA00001070"/>
    </source>
</evidence>
<keyword evidence="10" id="KW-1185">Reference proteome</keyword>
<dbReference type="Pfam" id="PF02897">
    <property type="entry name" value="Peptidase_S9_N"/>
    <property type="match status" value="1"/>
</dbReference>
<dbReference type="PRINTS" id="PR00862">
    <property type="entry name" value="PROLIGOPTASE"/>
</dbReference>
<dbReference type="PANTHER" id="PTHR42881:SF2">
    <property type="entry name" value="PROLYL ENDOPEPTIDASE"/>
    <property type="match status" value="1"/>
</dbReference>
<comment type="catalytic activity">
    <reaction evidence="1">
        <text>Hydrolysis of Pro-|-Xaa &gt;&gt; Ala-|-Xaa in oligopeptides.</text>
        <dbReference type="EC" id="3.4.21.26"/>
    </reaction>
</comment>
<evidence type="ECO:0000256" key="3">
    <source>
        <dbReference type="ARBA" id="ARBA00011897"/>
    </source>
</evidence>
<keyword evidence="5" id="KW-0378">Hydrolase</keyword>
<dbReference type="EMBL" id="BPQR01000025">
    <property type="protein sequence ID" value="GJE06208.1"/>
    <property type="molecule type" value="Genomic_DNA"/>
</dbReference>
<proteinExistence type="inferred from homology"/>
<comment type="similarity">
    <text evidence="2">Belongs to the peptidase S9A family.</text>
</comment>
<reference evidence="9" key="1">
    <citation type="journal article" date="2021" name="Front. Microbiol.">
        <title>Comprehensive Comparative Genomics and Phenotyping of Methylobacterium Species.</title>
        <authorList>
            <person name="Alessa O."/>
            <person name="Ogura Y."/>
            <person name="Fujitani Y."/>
            <person name="Takami H."/>
            <person name="Hayashi T."/>
            <person name="Sahin N."/>
            <person name="Tani A."/>
        </authorList>
    </citation>
    <scope>NUCLEOTIDE SEQUENCE</scope>
    <source>
        <strain evidence="9">LMG 23639</strain>
    </source>
</reference>
<sequence>MKYPDTRRDAIAEDRFGTRIADPYRWLENDLRRDPEVASWARAQDGLARGYLVGLPGRDTFRQRLTALFDHERLSVPRKRGNRTFFTRNSGLDAQAVLVVREGEGKEGAGQDRVLLDPNQWSEDGAAALGEWAASQDGAHLAFAVQDGGSDWRSVRVLDVETGEFLQDELVRVRFSTMAWAKDGSGFFYSRFPEAGTDTTFEAPVQGHAVHFHKLGTPQSQDRLVHATPDRPHLLHFADVTEDGRYAVIVSSAGSGGNALTVLDLDNPAWASRTVAAGLDDLWAVIGNVGTKLFLMTRDGAQRGKVVTLDLADPEPAFEDLVAETMAVLNDGALVGGRLLLAYLVDAGTWIERRRLDGTPDGVVDLPGPGTAGGFHGRAEDDEVFFVFTSYDTPTTILRYEVARNATMVWARPKAAADLAGIVVERRFYASKDGTRVPLFVVRRRDVVGSAPTLLYGYGGFGISMVPYYAPERIAWVEQGGVFAVANIRGGGEYGRSWHDAGRLANKQTAFDDFIAAAEYLKAEGIAAPDGLAIQGGSNGGLLVGAVVNQRPDLFAAALPDVGVMDMLRFDRFTGGRYWMRDFGDPAVEADFHDLVAYSPLHNIRAGERYPAILATTADTDDRVVPGHSFKYVAALQAADLGPRPRLLRVEARAGHGAGKPTDKVIEEVVDLWAFAARWTGLAVKAPESALR</sequence>
<evidence type="ECO:0000313" key="10">
    <source>
        <dbReference type="Proteomes" id="UP001055102"/>
    </source>
</evidence>
<keyword evidence="4" id="KW-0645">Protease</keyword>
<feature type="domain" description="Peptidase S9A N-terminal" evidence="8">
    <location>
        <begin position="4"/>
        <end position="411"/>
    </location>
</feature>
<dbReference type="RefSeq" id="WP_238274827.1">
    <property type="nucleotide sequence ID" value="NZ_BPQR01000025.1"/>
</dbReference>
<dbReference type="PROSITE" id="PS00708">
    <property type="entry name" value="PRO_ENDOPEP_SER"/>
    <property type="match status" value="1"/>
</dbReference>
<dbReference type="Proteomes" id="UP001055102">
    <property type="component" value="Unassembled WGS sequence"/>
</dbReference>
<evidence type="ECO:0000256" key="5">
    <source>
        <dbReference type="ARBA" id="ARBA00022801"/>
    </source>
</evidence>
<dbReference type="InterPro" id="IPR051167">
    <property type="entry name" value="Prolyl_oligopep/macrocyclase"/>
</dbReference>
<evidence type="ECO:0000259" key="7">
    <source>
        <dbReference type="Pfam" id="PF00326"/>
    </source>
</evidence>
<dbReference type="InterPro" id="IPR029058">
    <property type="entry name" value="AB_hydrolase_fold"/>
</dbReference>
<dbReference type="InterPro" id="IPR002471">
    <property type="entry name" value="Pept_S9_AS"/>
</dbReference>
<name>A0ABQ4SUS1_9HYPH</name>
<dbReference type="EC" id="3.4.21.26" evidence="3"/>
<evidence type="ECO:0000256" key="2">
    <source>
        <dbReference type="ARBA" id="ARBA00005228"/>
    </source>
</evidence>
<dbReference type="Pfam" id="PF00326">
    <property type="entry name" value="Peptidase_S9"/>
    <property type="match status" value="1"/>
</dbReference>
<dbReference type="Gene3D" id="2.130.10.120">
    <property type="entry name" value="Prolyl oligopeptidase, N-terminal domain"/>
    <property type="match status" value="1"/>
</dbReference>
<dbReference type="SUPFAM" id="SSF53474">
    <property type="entry name" value="alpha/beta-Hydrolases"/>
    <property type="match status" value="1"/>
</dbReference>
<feature type="domain" description="Peptidase S9 prolyl oligopeptidase catalytic" evidence="7">
    <location>
        <begin position="473"/>
        <end position="681"/>
    </location>
</feature>
<dbReference type="InterPro" id="IPR002470">
    <property type="entry name" value="Peptidase_S9A"/>
</dbReference>
<gene>
    <name evidence="9" type="ORF">AOPFMNJM_1522</name>
</gene>
<evidence type="ECO:0000256" key="4">
    <source>
        <dbReference type="ARBA" id="ARBA00022670"/>
    </source>
</evidence>
<evidence type="ECO:0000313" key="9">
    <source>
        <dbReference type="EMBL" id="GJE06208.1"/>
    </source>
</evidence>
<accession>A0ABQ4SUS1</accession>
<organism evidence="9 10">
    <name type="scientific">Methylobacterium jeotgali</name>
    <dbReference type="NCBI Taxonomy" id="381630"/>
    <lineage>
        <taxon>Bacteria</taxon>
        <taxon>Pseudomonadati</taxon>
        <taxon>Pseudomonadota</taxon>
        <taxon>Alphaproteobacteria</taxon>
        <taxon>Hyphomicrobiales</taxon>
        <taxon>Methylobacteriaceae</taxon>
        <taxon>Methylobacterium</taxon>
    </lineage>
</organism>